<dbReference type="AlphaFoldDB" id="A0A0L8HET9"/>
<organism evidence="1">
    <name type="scientific">Octopus bimaculoides</name>
    <name type="common">California two-spotted octopus</name>
    <dbReference type="NCBI Taxonomy" id="37653"/>
    <lineage>
        <taxon>Eukaryota</taxon>
        <taxon>Metazoa</taxon>
        <taxon>Spiralia</taxon>
        <taxon>Lophotrochozoa</taxon>
        <taxon>Mollusca</taxon>
        <taxon>Cephalopoda</taxon>
        <taxon>Coleoidea</taxon>
        <taxon>Octopodiformes</taxon>
        <taxon>Octopoda</taxon>
        <taxon>Incirrata</taxon>
        <taxon>Octopodidae</taxon>
        <taxon>Octopus</taxon>
    </lineage>
</organism>
<proteinExistence type="predicted"/>
<accession>A0A0L8HET9</accession>
<dbReference type="EMBL" id="KQ418338">
    <property type="protein sequence ID" value="KOF87722.1"/>
    <property type="molecule type" value="Genomic_DNA"/>
</dbReference>
<protein>
    <submittedName>
        <fullName evidence="1">Uncharacterized protein</fullName>
    </submittedName>
</protein>
<evidence type="ECO:0000313" key="1">
    <source>
        <dbReference type="EMBL" id="KOF87722.1"/>
    </source>
</evidence>
<reference evidence="1" key="1">
    <citation type="submission" date="2015-07" db="EMBL/GenBank/DDBJ databases">
        <title>MeaNS - Measles Nucleotide Surveillance Program.</title>
        <authorList>
            <person name="Tran T."/>
            <person name="Druce J."/>
        </authorList>
    </citation>
    <scope>NUCLEOTIDE SEQUENCE</scope>
    <source>
        <strain evidence="1">UCB-OBI-ISO-001</strain>
        <tissue evidence="1">Gonad</tissue>
    </source>
</reference>
<name>A0A0L8HET9_OCTBM</name>
<gene>
    <name evidence="1" type="ORF">OCBIM_22016327mg</name>
</gene>
<sequence length="56" mass="6370">MNYFCLETTKQKIFFPSENYVNQGETIECGNVIGWKSFTPGGKFSMDPNRGDVKSK</sequence>